<sequence length="822" mass="86617">MKNHTIRATLPAPDTDRCSAQNLRRPIMGNSLRPVSPPTRICRESGTPIASWTAPDGTATCLFQSDSLALWAIPASSEAPASVGTLPAKATAAVSTTEGIHIFTPDGVYTAAPDADGRWSLTAAYGQYPPVAIFPTEPRIHTAATPRLTLKGDYTSWSGAMDKTDIAMLGNSVMAALSEATAAAVADGCAAAPILAWYRLRDAAGRELFRSTPVMVTPDGIQGPGHVDVSVAVSSGSYRQVQPTAISVTGFRIGLRICDTDISHASRRAAVLELMTAPPADLVDYSATPYVTRLGHTATEGQLRIAIPRLAGQKALVPAMLDRLDEVSEVAAVIHDPFNPSGELYSSGIIADIPAEFNPGNTAKFLRNAMSGHTASDATTSILREISMPHTFTASVATVAGDITAYGGITPIHTLPMPINAAWIAGKSYGPWQAKVCVTLLNSRGQTERLCAESTGEGPIPEALLPMLSYPHPGAFRIDIELTTDGRTLSRSFPLTPTPASAAAYYVEPSLRPIPVSSFESTVSPMRAVTERKPVCHKSSVVVAATASPLIPAGTAAIDSAVTAITESRRSTSGIAFGRRHLYVFTMAGIHTVSVSSSMQMAVSAISSDGVDSSEAVAVGPEGVYAATPSGVICINGTRSTAVHPGIFKAIAWSPSFRELWCLPADGAAKPRPVIIDRFGHTYTRTDIAPKAFCAAPHTLFIASSSGFFNASREYADPDKPIAVSWCMRICVADDTVPRIRALTAVVGANDADLSIDLLGDNGTDKPHRFAGLAVVGGISAPLYLPVIAHPHRYVTISLYGHVSADTRITSFLLQTGQRLIF</sequence>
<evidence type="ECO:0000313" key="5">
    <source>
        <dbReference type="Proteomes" id="UP000306630"/>
    </source>
</evidence>
<organism evidence="2 4">
    <name type="scientific">Muribaculum intestinale</name>
    <dbReference type="NCBI Taxonomy" id="1796646"/>
    <lineage>
        <taxon>Bacteria</taxon>
        <taxon>Pseudomonadati</taxon>
        <taxon>Bacteroidota</taxon>
        <taxon>Bacteroidia</taxon>
        <taxon>Bacteroidales</taxon>
        <taxon>Muribaculaceae</taxon>
        <taxon>Muribaculum</taxon>
    </lineage>
</organism>
<dbReference type="STRING" id="1796646.A4V02_02535"/>
<dbReference type="KEGG" id="pary:A4V02_02535"/>
<accession>A0A1Z2XEE7</accession>
<dbReference type="EMBL" id="CP015402">
    <property type="protein sequence ID" value="ANU62710.1"/>
    <property type="molecule type" value="Genomic_DNA"/>
</dbReference>
<dbReference type="AlphaFoldDB" id="A0A1B1S7D7"/>
<evidence type="ECO:0000256" key="1">
    <source>
        <dbReference type="SAM" id="MobiDB-lite"/>
    </source>
</evidence>
<gene>
    <name evidence="2" type="ORF">A4V02_02535</name>
    <name evidence="3" type="ORF">E5333_04190</name>
</gene>
<evidence type="ECO:0000313" key="4">
    <source>
        <dbReference type="Proteomes" id="UP000186351"/>
    </source>
</evidence>
<dbReference type="GeneID" id="65535718"/>
<reference evidence="4" key="1">
    <citation type="submission" date="2016-04" db="EMBL/GenBank/DDBJ databases">
        <title>Complete Genome Sequences of Twelve Strains of a Stable Defined Moderately Diverse Mouse Microbiota 2 (sDMDMm2).</title>
        <authorList>
            <person name="Uchimura Y."/>
            <person name="Wyss M."/>
            <person name="Brugiroux S."/>
            <person name="Limenitakis J.P."/>
            <person name="Stecher B."/>
            <person name="McCoy K.D."/>
            <person name="Macpherson A.J."/>
        </authorList>
    </citation>
    <scope>NUCLEOTIDE SEQUENCE [LARGE SCALE GENOMIC DNA]</scope>
    <source>
        <strain evidence="4">YL27</strain>
    </source>
</reference>
<evidence type="ECO:0000313" key="3">
    <source>
        <dbReference type="EMBL" id="TGY75387.1"/>
    </source>
</evidence>
<dbReference type="RefSeq" id="WP_068960089.1">
    <property type="nucleotide sequence ID" value="NZ_CAMSDF010000066.1"/>
</dbReference>
<proteinExistence type="predicted"/>
<keyword evidence="4" id="KW-1185">Reference proteome</keyword>
<evidence type="ECO:0000313" key="2">
    <source>
        <dbReference type="EMBL" id="ANU62710.1"/>
    </source>
</evidence>
<accession>A0A1B1S7D7</accession>
<reference evidence="3 5" key="3">
    <citation type="submission" date="2019-04" db="EMBL/GenBank/DDBJ databases">
        <title>Microbes associate with the intestines of laboratory mice.</title>
        <authorList>
            <person name="Navarre W."/>
            <person name="Wong E."/>
            <person name="Huang K."/>
            <person name="Tropini C."/>
            <person name="Ng K."/>
            <person name="Yu B."/>
        </authorList>
    </citation>
    <scope>NUCLEOTIDE SEQUENCE [LARGE SCALE GENOMIC DNA]</scope>
    <source>
        <strain evidence="3 5">NM06_A21</strain>
    </source>
</reference>
<protein>
    <submittedName>
        <fullName evidence="2">Uncharacterized protein</fullName>
    </submittedName>
</protein>
<reference evidence="2" key="2">
    <citation type="submission" date="2017-04" db="EMBL/GenBank/DDBJ databases">
        <title>Complete Genome Sequences of Twelve Strains of a Stable Defined Moderately Diverse Mouse Microbiota 2 (sDMDMm2).</title>
        <authorList>
            <person name="Uchimura Y."/>
            <person name="Wyss M."/>
            <person name="Brugiroux S."/>
            <person name="Limenitakis J.P."/>
            <person name="Stecher B."/>
            <person name="McCoy K.D."/>
            <person name="Macpherson A.J."/>
        </authorList>
    </citation>
    <scope>NUCLEOTIDE SEQUENCE</scope>
    <source>
        <strain evidence="2">YL27</strain>
    </source>
</reference>
<name>A0A1B1S7D7_9BACT</name>
<dbReference type="EMBL" id="SRYD01000012">
    <property type="protein sequence ID" value="TGY75387.1"/>
    <property type="molecule type" value="Genomic_DNA"/>
</dbReference>
<dbReference type="Proteomes" id="UP000186351">
    <property type="component" value="Chromosome"/>
</dbReference>
<feature type="region of interest" description="Disordered" evidence="1">
    <location>
        <begin position="1"/>
        <end position="39"/>
    </location>
</feature>
<dbReference type="Proteomes" id="UP000306630">
    <property type="component" value="Unassembled WGS sequence"/>
</dbReference>